<dbReference type="EMBL" id="CP012752">
    <property type="protein sequence ID" value="ALG10474.1"/>
    <property type="molecule type" value="Genomic_DNA"/>
</dbReference>
<reference evidence="1 2" key="1">
    <citation type="submission" date="2015-07" db="EMBL/GenBank/DDBJ databases">
        <title>Genome sequencing of Kibdelosporangium phytohabitans.</title>
        <authorList>
            <person name="Qin S."/>
            <person name="Xing K."/>
        </authorList>
    </citation>
    <scope>NUCLEOTIDE SEQUENCE [LARGE SCALE GENOMIC DNA]</scope>
    <source>
        <strain evidence="1 2">KLBMP1111</strain>
    </source>
</reference>
<protein>
    <submittedName>
        <fullName evidence="1">Uncharacterized protein</fullName>
    </submittedName>
</protein>
<dbReference type="RefSeq" id="WP_054292377.1">
    <property type="nucleotide sequence ID" value="NZ_CP012752.1"/>
</dbReference>
<dbReference type="Proteomes" id="UP000063699">
    <property type="component" value="Chromosome"/>
</dbReference>
<dbReference type="Gene3D" id="3.40.50.720">
    <property type="entry name" value="NAD(P)-binding Rossmann-like Domain"/>
    <property type="match status" value="1"/>
</dbReference>
<gene>
    <name evidence="1" type="ORF">AOZ06_29465</name>
</gene>
<keyword evidence="2" id="KW-1185">Reference proteome</keyword>
<dbReference type="STRING" id="860235.AOZ06_29465"/>
<name>A0A0N9HTA0_9PSEU</name>
<evidence type="ECO:0000313" key="2">
    <source>
        <dbReference type="Proteomes" id="UP000063699"/>
    </source>
</evidence>
<dbReference type="AlphaFoldDB" id="A0A0N9HTA0"/>
<organism evidence="1 2">
    <name type="scientific">Kibdelosporangium phytohabitans</name>
    <dbReference type="NCBI Taxonomy" id="860235"/>
    <lineage>
        <taxon>Bacteria</taxon>
        <taxon>Bacillati</taxon>
        <taxon>Actinomycetota</taxon>
        <taxon>Actinomycetes</taxon>
        <taxon>Pseudonocardiales</taxon>
        <taxon>Pseudonocardiaceae</taxon>
        <taxon>Kibdelosporangium</taxon>
    </lineage>
</organism>
<proteinExistence type="predicted"/>
<dbReference type="KEGG" id="kphy:AOZ06_29465"/>
<accession>A0A0N9HTA0</accession>
<sequence length="142" mass="15715">MELADRLPADGSAYHLNSPRYALLDQLVHQLNIAGHRVETIATDQWVRGLVEYGEHHPQAAISPFVPLFTEKWGPERVSVVDLYVEDRMPRLGCTRTWDAFAYLTGQSCPATEDLLPGCVEVLTSSGFLPAPSSPLSRTPAR</sequence>
<evidence type="ECO:0000313" key="1">
    <source>
        <dbReference type="EMBL" id="ALG10474.1"/>
    </source>
</evidence>